<sequence length="98" mass="11549">RQTRARWKGHSRYVYDDSGTFSGVNLHWSEKYIQRVETITAFLAPAALNSGTISEGTMYCKWYENGQNLVLSTKATFHFQLPKQNEDDRLCEFLWYFQ</sequence>
<accession>A0A0B7MRD3</accession>
<proteinExistence type="predicted"/>
<reference evidence="1 2" key="1">
    <citation type="submission" date="2014-09" db="EMBL/GenBank/DDBJ databases">
        <authorList>
            <person name="Ellenberger Sabrina"/>
        </authorList>
    </citation>
    <scope>NUCLEOTIDE SEQUENCE [LARGE SCALE GENOMIC DNA]</scope>
    <source>
        <strain evidence="1 2">CBS 412.66</strain>
    </source>
</reference>
<evidence type="ECO:0000313" key="1">
    <source>
        <dbReference type="EMBL" id="CEP08561.1"/>
    </source>
</evidence>
<organism evidence="1 2">
    <name type="scientific">Parasitella parasitica</name>
    <dbReference type="NCBI Taxonomy" id="35722"/>
    <lineage>
        <taxon>Eukaryota</taxon>
        <taxon>Fungi</taxon>
        <taxon>Fungi incertae sedis</taxon>
        <taxon>Mucoromycota</taxon>
        <taxon>Mucoromycotina</taxon>
        <taxon>Mucoromycetes</taxon>
        <taxon>Mucorales</taxon>
        <taxon>Mucorineae</taxon>
        <taxon>Mucoraceae</taxon>
        <taxon>Parasitella</taxon>
    </lineage>
</organism>
<dbReference type="AlphaFoldDB" id="A0A0B7MRD3"/>
<evidence type="ECO:0000313" key="2">
    <source>
        <dbReference type="Proteomes" id="UP000054107"/>
    </source>
</evidence>
<dbReference type="Proteomes" id="UP000054107">
    <property type="component" value="Unassembled WGS sequence"/>
</dbReference>
<dbReference type="EMBL" id="LN719752">
    <property type="protein sequence ID" value="CEP08561.1"/>
    <property type="molecule type" value="Genomic_DNA"/>
</dbReference>
<feature type="non-terminal residue" evidence="1">
    <location>
        <position position="1"/>
    </location>
</feature>
<gene>
    <name evidence="1" type="primary">PARPA_01898.1 scaffold 1853</name>
</gene>
<keyword evidence="2" id="KW-1185">Reference proteome</keyword>
<protein>
    <submittedName>
        <fullName evidence="1">Uncharacterized protein</fullName>
    </submittedName>
</protein>
<name>A0A0B7MRD3_9FUNG</name>